<dbReference type="GO" id="GO:0008904">
    <property type="term" value="F:hygromycin-B 7''-O-phosphotransferase activity"/>
    <property type="evidence" value="ECO:0007669"/>
    <property type="project" value="UniProtKB-EC"/>
</dbReference>
<dbReference type="PANTHER" id="PTHR21310:SF15">
    <property type="entry name" value="AMINOGLYCOSIDE PHOSPHOTRANSFERASE DOMAIN-CONTAINING PROTEIN"/>
    <property type="match status" value="1"/>
</dbReference>
<dbReference type="InterPro" id="IPR002575">
    <property type="entry name" value="Aminoglycoside_PTrfase"/>
</dbReference>
<comment type="caution">
    <text evidence="2">The sequence shown here is derived from an EMBL/GenBank/DDBJ whole genome shotgun (WGS) entry which is preliminary data.</text>
</comment>
<dbReference type="PANTHER" id="PTHR21310">
    <property type="entry name" value="AMINOGLYCOSIDE PHOSPHOTRANSFERASE-RELATED-RELATED"/>
    <property type="match status" value="1"/>
</dbReference>
<dbReference type="InterPro" id="IPR051678">
    <property type="entry name" value="AGP_Transferase"/>
</dbReference>
<keyword evidence="2" id="KW-0418">Kinase</keyword>
<name>A0A841CIL3_9PSEU</name>
<organism evidence="2 3">
    <name type="scientific">Saccharothrix tamanrassetensis</name>
    <dbReference type="NCBI Taxonomy" id="1051531"/>
    <lineage>
        <taxon>Bacteria</taxon>
        <taxon>Bacillati</taxon>
        <taxon>Actinomycetota</taxon>
        <taxon>Actinomycetes</taxon>
        <taxon>Pseudonocardiales</taxon>
        <taxon>Pseudonocardiaceae</taxon>
        <taxon>Saccharothrix</taxon>
    </lineage>
</organism>
<sequence length="299" mass="32597">MTFPIAQTEEQFDAVAEDEQALRPAVDALCRHLGIDGDVGRFAEGSLPVYAVGERHVLKLFPAVHLDEVPVERDVLAAVQGRLPVPTPEVFGAGEFGGWGYVHMERLHGASLRDVWPNLGDEERQGVARQAGEALAALHAITPPVAEPADWGGFVAAQKRNCVARQESRQLDPFWLEQVPGFLDSVDLGDPELVLAHTEVMSAHLLVRDGRLSGLFDFEPAMRAAREYEFVATGVFLTRGDAAANAALYDGYGQTVDPRKVMAYALLHVYSDVAWYLREVPTAATSLDGLAEHWFGPTG</sequence>
<evidence type="ECO:0000313" key="2">
    <source>
        <dbReference type="EMBL" id="MBB5958342.1"/>
    </source>
</evidence>
<dbReference type="Gene3D" id="3.90.1200.10">
    <property type="match status" value="1"/>
</dbReference>
<dbReference type="CDD" id="cd05120">
    <property type="entry name" value="APH_ChoK_like"/>
    <property type="match status" value="1"/>
</dbReference>
<keyword evidence="3" id="KW-1185">Reference proteome</keyword>
<accession>A0A841CIL3</accession>
<evidence type="ECO:0000313" key="3">
    <source>
        <dbReference type="Proteomes" id="UP000547510"/>
    </source>
</evidence>
<dbReference type="EC" id="2.7.1.119" evidence="2"/>
<feature type="domain" description="Aminoglycoside phosphotransferase" evidence="1">
    <location>
        <begin position="41"/>
        <end position="261"/>
    </location>
</feature>
<reference evidence="2 3" key="1">
    <citation type="submission" date="2020-08" db="EMBL/GenBank/DDBJ databases">
        <title>Genomic Encyclopedia of Type Strains, Phase III (KMG-III): the genomes of soil and plant-associated and newly described type strains.</title>
        <authorList>
            <person name="Whitman W."/>
        </authorList>
    </citation>
    <scope>NUCLEOTIDE SEQUENCE [LARGE SCALE GENOMIC DNA]</scope>
    <source>
        <strain evidence="2 3">CECT 8640</strain>
    </source>
</reference>
<dbReference type="Proteomes" id="UP000547510">
    <property type="component" value="Unassembled WGS sequence"/>
</dbReference>
<dbReference type="SUPFAM" id="SSF56112">
    <property type="entry name" value="Protein kinase-like (PK-like)"/>
    <property type="match status" value="1"/>
</dbReference>
<evidence type="ECO:0000259" key="1">
    <source>
        <dbReference type="Pfam" id="PF01636"/>
    </source>
</evidence>
<dbReference type="PIRSF" id="PIRSF000707">
    <property type="entry name" value="Hygromycin-B_kinase"/>
    <property type="match status" value="1"/>
</dbReference>
<dbReference type="AlphaFoldDB" id="A0A841CIL3"/>
<dbReference type="RefSeq" id="WP_312865081.1">
    <property type="nucleotide sequence ID" value="NZ_JACHJN010000008.1"/>
</dbReference>
<dbReference type="InterPro" id="IPR011009">
    <property type="entry name" value="Kinase-like_dom_sf"/>
</dbReference>
<gene>
    <name evidence="2" type="ORF">FHS29_004950</name>
</gene>
<dbReference type="EMBL" id="JACHJN010000008">
    <property type="protein sequence ID" value="MBB5958342.1"/>
    <property type="molecule type" value="Genomic_DNA"/>
</dbReference>
<keyword evidence="2" id="KW-0808">Transferase</keyword>
<protein>
    <submittedName>
        <fullName evidence="2">Hygromycin-B 7''-O-kinase</fullName>
        <ecNumber evidence="2">2.7.1.119</ecNumber>
    </submittedName>
</protein>
<dbReference type="InterPro" id="IPR016259">
    <property type="entry name" value="Hygromycin-B_Kinase"/>
</dbReference>
<proteinExistence type="predicted"/>
<dbReference type="Pfam" id="PF01636">
    <property type="entry name" value="APH"/>
    <property type="match status" value="1"/>
</dbReference>